<dbReference type="GeneID" id="109130896"/>
<proteinExistence type="predicted"/>
<name>A0ABM1RBZ5_CAMSA</name>
<dbReference type="RefSeq" id="XP_019096533.1">
    <property type="nucleotide sequence ID" value="XM_019240988.1"/>
</dbReference>
<gene>
    <name evidence="2" type="primary">LOC109130896</name>
</gene>
<dbReference type="PANTHER" id="PTHR11439:SF524">
    <property type="entry name" value="RNA-DIRECTED DNA POLYMERASE, PROTEIN KINASE RLK-PELLE-DLSV FAMILY"/>
    <property type="match status" value="1"/>
</dbReference>
<organism evidence="1 2">
    <name type="scientific">Camelina sativa</name>
    <name type="common">False flax</name>
    <name type="synonym">Myagrum sativum</name>
    <dbReference type="NCBI Taxonomy" id="90675"/>
    <lineage>
        <taxon>Eukaryota</taxon>
        <taxon>Viridiplantae</taxon>
        <taxon>Streptophyta</taxon>
        <taxon>Embryophyta</taxon>
        <taxon>Tracheophyta</taxon>
        <taxon>Spermatophyta</taxon>
        <taxon>Magnoliopsida</taxon>
        <taxon>eudicotyledons</taxon>
        <taxon>Gunneridae</taxon>
        <taxon>Pentapetalae</taxon>
        <taxon>rosids</taxon>
        <taxon>malvids</taxon>
        <taxon>Brassicales</taxon>
        <taxon>Brassicaceae</taxon>
        <taxon>Camelineae</taxon>
        <taxon>Camelina</taxon>
    </lineage>
</organism>
<dbReference type="PANTHER" id="PTHR11439">
    <property type="entry name" value="GAG-POL-RELATED RETROTRANSPOSON"/>
    <property type="match status" value="1"/>
</dbReference>
<dbReference type="SUPFAM" id="SSF56672">
    <property type="entry name" value="DNA/RNA polymerases"/>
    <property type="match status" value="1"/>
</dbReference>
<reference evidence="1" key="1">
    <citation type="journal article" date="2014" name="Nat. Commun.">
        <title>The emerging biofuel crop Camelina sativa retains a highly undifferentiated hexaploid genome structure.</title>
        <authorList>
            <person name="Kagale S."/>
            <person name="Koh C."/>
            <person name="Nixon J."/>
            <person name="Bollina V."/>
            <person name="Clarke W.E."/>
            <person name="Tuteja R."/>
            <person name="Spillane C."/>
            <person name="Robinson S.J."/>
            <person name="Links M.G."/>
            <person name="Clarke C."/>
            <person name="Higgins E.E."/>
            <person name="Huebert T."/>
            <person name="Sharpe A.G."/>
            <person name="Parkin I.A."/>
        </authorList>
    </citation>
    <scope>NUCLEOTIDE SEQUENCE [LARGE SCALE GENOMIC DNA]</scope>
    <source>
        <strain evidence="1">cv. DH55</strain>
    </source>
</reference>
<keyword evidence="1" id="KW-1185">Reference proteome</keyword>
<evidence type="ECO:0000313" key="1">
    <source>
        <dbReference type="Proteomes" id="UP000694864"/>
    </source>
</evidence>
<dbReference type="InterPro" id="IPR043502">
    <property type="entry name" value="DNA/RNA_pol_sf"/>
</dbReference>
<protein>
    <submittedName>
        <fullName evidence="2">Uncharacterized protein LOC109130896</fullName>
    </submittedName>
</protein>
<dbReference type="Proteomes" id="UP000694864">
    <property type="component" value="Chromosome 3"/>
</dbReference>
<sequence length="358" mass="40469">MKDRGLQAYFHRDGLFLCQEKYATDLLINAGMKDCSPMPTPLPLQLDKLQGQHELFSDPTCFRSLAGKLQYLTLTRPDIQFSVNYVYQKMHQPTVSDFQLLKRLLRYVKSTVRMGINLYSNSASNLTAFSDSDYAGCKDTRRSTGGFCTFLGTNIIYWSAKRHPTASKSSTEAEYQTMSEVASEMKWISSLLRNLGIAQPDTLELFCDNLSAIYLSANPTLHNPSKHFDTDFHYVRERVSLGTLVVKHIPTHSRITYVFTKSLPQQPFCALRSKLGVCLPPNTIELNKRREVGLATKPEPTKSVPQTLHQDRGSLQNCDARTVKSVPQIKLSTTVKPAPQIKLNNRYDCLLSQDAFDN</sequence>
<evidence type="ECO:0000313" key="2">
    <source>
        <dbReference type="RefSeq" id="XP_019096533.1"/>
    </source>
</evidence>
<reference evidence="2" key="2">
    <citation type="submission" date="2025-08" db="UniProtKB">
        <authorList>
            <consortium name="RefSeq"/>
        </authorList>
    </citation>
    <scope>IDENTIFICATION</scope>
    <source>
        <tissue evidence="2">Leaf</tissue>
    </source>
</reference>
<dbReference type="CDD" id="cd09272">
    <property type="entry name" value="RNase_HI_RT_Ty1"/>
    <property type="match status" value="1"/>
</dbReference>
<accession>A0ABM1RBZ5</accession>